<name>A0ABQ1KVE0_9BURK</name>
<evidence type="ECO:0000313" key="1">
    <source>
        <dbReference type="EMBL" id="GGC07523.1"/>
    </source>
</evidence>
<accession>A0ABQ1KVE0</accession>
<organism evidence="1 2">
    <name type="scientific">Pseudoduganella buxea</name>
    <dbReference type="NCBI Taxonomy" id="1949069"/>
    <lineage>
        <taxon>Bacteria</taxon>
        <taxon>Pseudomonadati</taxon>
        <taxon>Pseudomonadota</taxon>
        <taxon>Betaproteobacteria</taxon>
        <taxon>Burkholderiales</taxon>
        <taxon>Oxalobacteraceae</taxon>
        <taxon>Telluria group</taxon>
        <taxon>Pseudoduganella</taxon>
    </lineage>
</organism>
<reference evidence="2" key="1">
    <citation type="journal article" date="2019" name="Int. J. Syst. Evol. Microbiol.">
        <title>The Global Catalogue of Microorganisms (GCM) 10K type strain sequencing project: providing services to taxonomists for standard genome sequencing and annotation.</title>
        <authorList>
            <consortium name="The Broad Institute Genomics Platform"/>
            <consortium name="The Broad Institute Genome Sequencing Center for Infectious Disease"/>
            <person name="Wu L."/>
            <person name="Ma J."/>
        </authorList>
    </citation>
    <scope>NUCLEOTIDE SEQUENCE [LARGE SCALE GENOMIC DNA]</scope>
    <source>
        <strain evidence="2">CGMCC 1.15931</strain>
    </source>
</reference>
<protein>
    <submittedName>
        <fullName evidence="1">Uncharacterized protein</fullName>
    </submittedName>
</protein>
<evidence type="ECO:0000313" key="2">
    <source>
        <dbReference type="Proteomes" id="UP000622638"/>
    </source>
</evidence>
<sequence length="90" mass="9973">MGVPQRFGGCEAAGVVLEDLLAQADEGVQTVLRFRRRLGTRCFRRHRWPGRTGGRLGVGLYVATVEKRCHQGATQAAKAHRRVEKVAELC</sequence>
<comment type="caution">
    <text evidence="1">The sequence shown here is derived from an EMBL/GenBank/DDBJ whole genome shotgun (WGS) entry which is preliminary data.</text>
</comment>
<proteinExistence type="predicted"/>
<dbReference type="Proteomes" id="UP000622638">
    <property type="component" value="Unassembled WGS sequence"/>
</dbReference>
<gene>
    <name evidence="1" type="ORF">GCM10011572_31490</name>
</gene>
<dbReference type="EMBL" id="BMKG01000012">
    <property type="protein sequence ID" value="GGC07523.1"/>
    <property type="molecule type" value="Genomic_DNA"/>
</dbReference>
<keyword evidence="2" id="KW-1185">Reference proteome</keyword>